<feature type="transmembrane region" description="Helical" evidence="6">
    <location>
        <begin position="99"/>
        <end position="117"/>
    </location>
</feature>
<dbReference type="Pfam" id="PF01740">
    <property type="entry name" value="STAS"/>
    <property type="match status" value="1"/>
</dbReference>
<dbReference type="PROSITE" id="PS50801">
    <property type="entry name" value="STAS"/>
    <property type="match status" value="1"/>
</dbReference>
<reference evidence="8" key="1">
    <citation type="submission" date="2021-03" db="EMBL/GenBank/DDBJ databases">
        <title>Comparative genomics and phylogenomic investigation of the class Geoglossomycetes provide insights into ecological specialization and systematics.</title>
        <authorList>
            <person name="Melie T."/>
            <person name="Pirro S."/>
            <person name="Miller A.N."/>
            <person name="Quandt A."/>
        </authorList>
    </citation>
    <scope>NUCLEOTIDE SEQUENCE</scope>
    <source>
        <strain evidence="8">GBOQ0MN5Z8</strain>
    </source>
</reference>
<dbReference type="OrthoDB" id="288203at2759"/>
<dbReference type="InterPro" id="IPR001902">
    <property type="entry name" value="SLC26A/SulP_fam"/>
</dbReference>
<organism evidence="8 9">
    <name type="scientific">Glutinoglossum americanum</name>
    <dbReference type="NCBI Taxonomy" id="1670608"/>
    <lineage>
        <taxon>Eukaryota</taxon>
        <taxon>Fungi</taxon>
        <taxon>Dikarya</taxon>
        <taxon>Ascomycota</taxon>
        <taxon>Pezizomycotina</taxon>
        <taxon>Geoglossomycetes</taxon>
        <taxon>Geoglossales</taxon>
        <taxon>Geoglossaceae</taxon>
        <taxon>Glutinoglossum</taxon>
    </lineage>
</organism>
<dbReference type="AlphaFoldDB" id="A0A9P8L0X8"/>
<dbReference type="GO" id="GO:0016020">
    <property type="term" value="C:membrane"/>
    <property type="evidence" value="ECO:0007669"/>
    <property type="project" value="UniProtKB-SubCell"/>
</dbReference>
<feature type="transmembrane region" description="Helical" evidence="6">
    <location>
        <begin position="487"/>
        <end position="505"/>
    </location>
</feature>
<feature type="transmembrane region" description="Helical" evidence="6">
    <location>
        <begin position="302"/>
        <end position="324"/>
    </location>
</feature>
<keyword evidence="2 6" id="KW-0812">Transmembrane</keyword>
<evidence type="ECO:0000256" key="6">
    <source>
        <dbReference type="SAM" id="Phobius"/>
    </source>
</evidence>
<evidence type="ECO:0000256" key="4">
    <source>
        <dbReference type="ARBA" id="ARBA00023136"/>
    </source>
</evidence>
<dbReference type="InterPro" id="IPR002645">
    <property type="entry name" value="STAS_dom"/>
</dbReference>
<evidence type="ECO:0000313" key="9">
    <source>
        <dbReference type="Proteomes" id="UP000698800"/>
    </source>
</evidence>
<proteinExistence type="predicted"/>
<dbReference type="Pfam" id="PF00916">
    <property type="entry name" value="Sulfate_transp"/>
    <property type="match status" value="1"/>
</dbReference>
<dbReference type="InterPro" id="IPR018045">
    <property type="entry name" value="S04_transporter_CS"/>
</dbReference>
<keyword evidence="9" id="KW-1185">Reference proteome</keyword>
<feature type="transmembrane region" description="Helical" evidence="6">
    <location>
        <begin position="398"/>
        <end position="417"/>
    </location>
</feature>
<dbReference type="GO" id="GO:0008271">
    <property type="term" value="F:secondary active sulfate transmembrane transporter activity"/>
    <property type="evidence" value="ECO:0007669"/>
    <property type="project" value="InterPro"/>
</dbReference>
<feature type="transmembrane region" description="Helical" evidence="6">
    <location>
        <begin position="429"/>
        <end position="448"/>
    </location>
</feature>
<evidence type="ECO:0000313" key="8">
    <source>
        <dbReference type="EMBL" id="KAH0533967.1"/>
    </source>
</evidence>
<dbReference type="Proteomes" id="UP000698800">
    <property type="component" value="Unassembled WGS sequence"/>
</dbReference>
<gene>
    <name evidence="8" type="ORF">FGG08_007423</name>
</gene>
<feature type="transmembrane region" description="Helical" evidence="6">
    <location>
        <begin position="189"/>
        <end position="207"/>
    </location>
</feature>
<dbReference type="EMBL" id="JAGHQL010000302">
    <property type="protein sequence ID" value="KAH0533967.1"/>
    <property type="molecule type" value="Genomic_DNA"/>
</dbReference>
<dbReference type="Gene3D" id="3.30.750.24">
    <property type="entry name" value="STAS domain"/>
    <property type="match status" value="1"/>
</dbReference>
<comment type="caution">
    <text evidence="8">The sequence shown here is derived from an EMBL/GenBank/DDBJ whole genome shotgun (WGS) entry which is preliminary data.</text>
</comment>
<feature type="transmembrane region" description="Helical" evidence="6">
    <location>
        <begin position="124"/>
        <end position="148"/>
    </location>
</feature>
<feature type="domain" description="STAS" evidence="7">
    <location>
        <begin position="597"/>
        <end position="723"/>
    </location>
</feature>
<keyword evidence="4 6" id="KW-0472">Membrane</keyword>
<feature type="region of interest" description="Disordered" evidence="5">
    <location>
        <begin position="757"/>
        <end position="777"/>
    </location>
</feature>
<feature type="transmembrane region" description="Helical" evidence="6">
    <location>
        <begin position="271"/>
        <end position="290"/>
    </location>
</feature>
<protein>
    <recommendedName>
        <fullName evidence="7">STAS domain-containing protein</fullName>
    </recommendedName>
</protein>
<dbReference type="CDD" id="cd07042">
    <property type="entry name" value="STAS_SulP_like_sulfate_transporter"/>
    <property type="match status" value="1"/>
</dbReference>
<dbReference type="InterPro" id="IPR036513">
    <property type="entry name" value="STAS_dom_sf"/>
</dbReference>
<evidence type="ECO:0000256" key="2">
    <source>
        <dbReference type="ARBA" id="ARBA00022692"/>
    </source>
</evidence>
<dbReference type="PANTHER" id="PTHR11814">
    <property type="entry name" value="SULFATE TRANSPORTER"/>
    <property type="match status" value="1"/>
</dbReference>
<dbReference type="PROSITE" id="PS01130">
    <property type="entry name" value="SLC26A"/>
    <property type="match status" value="1"/>
</dbReference>
<evidence type="ECO:0000256" key="1">
    <source>
        <dbReference type="ARBA" id="ARBA00004141"/>
    </source>
</evidence>
<dbReference type="InterPro" id="IPR011547">
    <property type="entry name" value="SLC26A/SulP_dom"/>
</dbReference>
<evidence type="ECO:0000259" key="7">
    <source>
        <dbReference type="PROSITE" id="PS50801"/>
    </source>
</evidence>
<name>A0A9P8L0X8_9PEZI</name>
<dbReference type="FunFam" id="3.30.750.24:FF:000024">
    <property type="entry name" value="Sulfate permease 2"/>
    <property type="match status" value="1"/>
</dbReference>
<keyword evidence="3 6" id="KW-1133">Transmembrane helix</keyword>
<feature type="transmembrane region" description="Helical" evidence="6">
    <location>
        <begin position="219"/>
        <end position="242"/>
    </location>
</feature>
<evidence type="ECO:0000256" key="5">
    <source>
        <dbReference type="SAM" id="MobiDB-lite"/>
    </source>
</evidence>
<accession>A0A9P8L0X8</accession>
<feature type="region of interest" description="Disordered" evidence="5">
    <location>
        <begin position="638"/>
        <end position="661"/>
    </location>
</feature>
<evidence type="ECO:0000256" key="3">
    <source>
        <dbReference type="ARBA" id="ARBA00022989"/>
    </source>
</evidence>
<dbReference type="NCBIfam" id="TIGR00815">
    <property type="entry name" value="sulP"/>
    <property type="match status" value="1"/>
</dbReference>
<comment type="subcellular location">
    <subcellularLocation>
        <location evidence="1">Membrane</location>
        <topology evidence="1">Multi-pass membrane protein</topology>
    </subcellularLocation>
</comment>
<sequence length="811" mass="87314">MASNTSEGNKRSTTAGIGHGVAKFLGIKLDRSYGGDEAVGGGGGGGGGFMFSMAAADAFIEDEPTSVEWIRSLLPDSQGVKQYFVGMLPFLKWITRYNFTWLAGDAVAGITVGAVVVPQSMAYAALALLSPEFGLYSSFMGVLLYWLFATSKDIVVGTSQKPVAVMSTLVGNIITRVNHRQPTPIPPPILASALAVICGAVVLLIGLTRCGWIVDFIPLVAISAFMTGSAITIATGQVPALLGITGFNTRDVTYKVFINILKHLGQTKLDASIGLTALATLYFIRWLCEYMSIRQPNKHKTWFFMSTLRTAFVILFYTLISWLVNKDVKNASQAKFRVLGKVPAGFKHVGPPVLTGELIKSLAGELPAAVMVLLIEQIAIAKSFGRANNYTINPSQELAAIGVTNILGPFLGAFPVTASFSGTAINSKAGVRTPLVGLIIATVVLLAINALSKFFFFIPRAALSAVIIHAVGNFITPPDAVYRFWRISPVEMVIFFAGVIATVFASIENGIYVTVASSAVMLLFRAARAKGRFLGKVTIHSAVGDRVTDEGKYGSPGATGAGDPLLDRSQEKGRTVFIPMDHQDGSNPEVEVQTPYPGIFIYRFSEGFNYPNANPYLDYLIEYILKHTRQTTIDTYQKLGDRPWNDPGPRSAKPPDPTDDARPTLLAVILDLSAVNNVDVTSMQNLTDARRRLDRHAAPDPVEWHFACVNNRWTRRALASAGFGVPTGPPAVAAAASASSAWRRPVIVAETAAAAAVDARREKEEDGDEERGPPPRRMAAVYGLNRPFFHVDVAAALRSAVLGVEQKPEFV</sequence>